<organism evidence="1">
    <name type="scientific">Rhizophagus irregularis (strain DAOM 181602 / DAOM 197198 / MUCL 43194)</name>
    <name type="common">Arbuscular mycorrhizal fungus</name>
    <name type="synonym">Glomus intraradices</name>
    <dbReference type="NCBI Taxonomy" id="747089"/>
    <lineage>
        <taxon>Eukaryota</taxon>
        <taxon>Fungi</taxon>
        <taxon>Fungi incertae sedis</taxon>
        <taxon>Mucoromycota</taxon>
        <taxon>Glomeromycotina</taxon>
        <taxon>Glomeromycetes</taxon>
        <taxon>Glomerales</taxon>
        <taxon>Glomeraceae</taxon>
        <taxon>Rhizophagus</taxon>
    </lineage>
</organism>
<dbReference type="AlphaFoldDB" id="U9T9B0"/>
<gene>
    <name evidence="1" type="ORF">GLOINDRAFT_5053</name>
</gene>
<reference evidence="1" key="1">
    <citation type="submission" date="2013-07" db="EMBL/GenBank/DDBJ databases">
        <title>The genome of an arbuscular mycorrhizal fungus provides insights into the evolution of the oldest plant symbiosis.</title>
        <authorList>
            <consortium name="DOE Joint Genome Institute"/>
            <person name="Tisserant E."/>
            <person name="Malbreil M."/>
            <person name="Kuo A."/>
            <person name="Kohler A."/>
            <person name="Symeonidi A."/>
            <person name="Balestrini R."/>
            <person name="Charron P."/>
            <person name="Duensing N."/>
            <person name="Frei-dit-Frey N."/>
            <person name="Gianinazzi-Pearson V."/>
            <person name="Gilbert B."/>
            <person name="Handa Y."/>
            <person name="Hijri M."/>
            <person name="Kaul R."/>
            <person name="Kawaguchi M."/>
            <person name="Krajinski F."/>
            <person name="Lammers P."/>
            <person name="Lapierre D."/>
            <person name="Masclaux F.G."/>
            <person name="Murat C."/>
            <person name="Morin E."/>
            <person name="Ndikumana S."/>
            <person name="Pagni M."/>
            <person name="Petitpierre D."/>
            <person name="Requena N."/>
            <person name="Rosikiewicz P."/>
            <person name="Riley R."/>
            <person name="Saito K."/>
            <person name="San Clemente H."/>
            <person name="Shapiro H."/>
            <person name="van Tuinen D."/>
            <person name="Becard G."/>
            <person name="Bonfante P."/>
            <person name="Paszkowski U."/>
            <person name="Shachar-Hill Y."/>
            <person name="Young J.P."/>
            <person name="Sanders I.R."/>
            <person name="Henrissat B."/>
            <person name="Rensing S.A."/>
            <person name="Grigoriev I.V."/>
            <person name="Corradi N."/>
            <person name="Roux C."/>
            <person name="Martin F."/>
        </authorList>
    </citation>
    <scope>NUCLEOTIDE SEQUENCE</scope>
    <source>
        <strain evidence="1">DAOM 197198</strain>
    </source>
</reference>
<protein>
    <submittedName>
        <fullName evidence="1">Uncharacterized protein</fullName>
    </submittedName>
</protein>
<dbReference type="HOGENOM" id="CLU_3088455_0_0_1"/>
<accession>U9T9B0</accession>
<sequence length="52" mass="6112">MVILVLEQYTTIFDYVAIRIRYTTVFSTKKSVQLLREISPKAISSKERFAEK</sequence>
<proteinExistence type="predicted"/>
<evidence type="ECO:0000313" key="1">
    <source>
        <dbReference type="EMBL" id="ESA03972.1"/>
    </source>
</evidence>
<name>U9T9B0_RHIID</name>
<dbReference type="EMBL" id="KI294666">
    <property type="protein sequence ID" value="ESA03972.1"/>
    <property type="molecule type" value="Genomic_DNA"/>
</dbReference>